<keyword evidence="2" id="KW-1185">Reference proteome</keyword>
<evidence type="ECO:0000313" key="1">
    <source>
        <dbReference type="EMBL" id="MBB6646627.1"/>
    </source>
</evidence>
<sequence length="94" mass="10064">MHPVEHFVVALLPLLAYVLLRDGQPPAPTVPPDLCWPITGLVVPSGPDGINVRPLTPFSAVVSTLLTDVVVAEIRDHVGPDPAQRDLAGGVWFR</sequence>
<accession>A0A7J9SKU2</accession>
<organism evidence="1 2">
    <name type="scientific">Halobellus ruber</name>
    <dbReference type="NCBI Taxonomy" id="2761102"/>
    <lineage>
        <taxon>Archaea</taxon>
        <taxon>Methanobacteriati</taxon>
        <taxon>Methanobacteriota</taxon>
        <taxon>Stenosarchaea group</taxon>
        <taxon>Halobacteria</taxon>
        <taxon>Halobacteriales</taxon>
        <taxon>Haloferacaceae</taxon>
        <taxon>Halobellus</taxon>
    </lineage>
</organism>
<reference evidence="1 2" key="1">
    <citation type="submission" date="2020-08" db="EMBL/GenBank/DDBJ databases">
        <authorList>
            <person name="Seo M.-J."/>
        </authorList>
    </citation>
    <scope>NUCLEOTIDE SEQUENCE [LARGE SCALE GENOMIC DNA]</scope>
    <source>
        <strain evidence="1 2">MBLA0160</strain>
    </source>
</reference>
<dbReference type="AlphaFoldDB" id="A0A7J9SKU2"/>
<evidence type="ECO:0000313" key="2">
    <source>
        <dbReference type="Proteomes" id="UP000546257"/>
    </source>
</evidence>
<dbReference type="RefSeq" id="WP_185192988.1">
    <property type="nucleotide sequence ID" value="NZ_JACKXD010000003.1"/>
</dbReference>
<comment type="caution">
    <text evidence="1">The sequence shown here is derived from an EMBL/GenBank/DDBJ whole genome shotgun (WGS) entry which is preliminary data.</text>
</comment>
<gene>
    <name evidence="1" type="ORF">H5V44_10075</name>
</gene>
<proteinExistence type="predicted"/>
<name>A0A7J9SKU2_9EURY</name>
<dbReference type="Proteomes" id="UP000546257">
    <property type="component" value="Unassembled WGS sequence"/>
</dbReference>
<dbReference type="EMBL" id="JACKXD010000003">
    <property type="protein sequence ID" value="MBB6646627.1"/>
    <property type="molecule type" value="Genomic_DNA"/>
</dbReference>
<protein>
    <submittedName>
        <fullName evidence="1">Uncharacterized protein</fullName>
    </submittedName>
</protein>